<evidence type="ECO:0000256" key="1">
    <source>
        <dbReference type="ARBA" id="ARBA00022729"/>
    </source>
</evidence>
<dbReference type="EMBL" id="CP028519">
    <property type="protein sequence ID" value="AVY94143.1"/>
    <property type="molecule type" value="Genomic_DNA"/>
</dbReference>
<dbReference type="PROSITE" id="PS51677">
    <property type="entry name" value="NODB"/>
    <property type="match status" value="1"/>
</dbReference>
<dbReference type="InterPro" id="IPR002509">
    <property type="entry name" value="NODB_dom"/>
</dbReference>
<name>A0A2S0PA12_9NEIS</name>
<reference evidence="3 4" key="1">
    <citation type="submission" date="2018-04" db="EMBL/GenBank/DDBJ databases">
        <title>Denitrifier Microvirgula.</title>
        <authorList>
            <person name="Anderson E."/>
            <person name="Jang J."/>
            <person name="Ishii S."/>
        </authorList>
    </citation>
    <scope>NUCLEOTIDE SEQUENCE [LARGE SCALE GENOMIC DNA]</scope>
    <source>
        <strain evidence="3 4">BE2.4</strain>
    </source>
</reference>
<dbReference type="Pfam" id="PF01522">
    <property type="entry name" value="Polysacc_deac_1"/>
    <property type="match status" value="1"/>
</dbReference>
<dbReference type="CDD" id="cd10969">
    <property type="entry name" value="CE4_Ecf1_like_5s"/>
    <property type="match status" value="1"/>
</dbReference>
<dbReference type="RefSeq" id="WP_107889222.1">
    <property type="nucleotide sequence ID" value="NZ_CP028519.1"/>
</dbReference>
<proteinExistence type="predicted"/>
<dbReference type="AlphaFoldDB" id="A0A2S0PA12"/>
<dbReference type="GO" id="GO:0016810">
    <property type="term" value="F:hydrolase activity, acting on carbon-nitrogen (but not peptide) bonds"/>
    <property type="evidence" value="ECO:0007669"/>
    <property type="project" value="InterPro"/>
</dbReference>
<gene>
    <name evidence="3" type="ORF">DAI18_08870</name>
</gene>
<evidence type="ECO:0000259" key="2">
    <source>
        <dbReference type="PROSITE" id="PS51677"/>
    </source>
</evidence>
<dbReference type="GO" id="GO:0005975">
    <property type="term" value="P:carbohydrate metabolic process"/>
    <property type="evidence" value="ECO:0007669"/>
    <property type="project" value="InterPro"/>
</dbReference>
<dbReference type="PANTHER" id="PTHR34216">
    <property type="match status" value="1"/>
</dbReference>
<evidence type="ECO:0000313" key="3">
    <source>
        <dbReference type="EMBL" id="AVY94143.1"/>
    </source>
</evidence>
<dbReference type="SUPFAM" id="SSF88713">
    <property type="entry name" value="Glycoside hydrolase/deacetylase"/>
    <property type="match status" value="1"/>
</dbReference>
<dbReference type="KEGG" id="maer:DAI18_08870"/>
<keyword evidence="1" id="KW-0732">Signal</keyword>
<organism evidence="3 4">
    <name type="scientific">Microvirgula aerodenitrificans</name>
    <dbReference type="NCBI Taxonomy" id="57480"/>
    <lineage>
        <taxon>Bacteria</taxon>
        <taxon>Pseudomonadati</taxon>
        <taxon>Pseudomonadota</taxon>
        <taxon>Betaproteobacteria</taxon>
        <taxon>Neisseriales</taxon>
        <taxon>Aquaspirillaceae</taxon>
        <taxon>Microvirgula</taxon>
    </lineage>
</organism>
<protein>
    <recommendedName>
        <fullName evidence="2">NodB homology domain-containing protein</fullName>
    </recommendedName>
</protein>
<dbReference type="InterPro" id="IPR011330">
    <property type="entry name" value="Glyco_hydro/deAcase_b/a-brl"/>
</dbReference>
<dbReference type="PANTHER" id="PTHR34216:SF13">
    <property type="entry name" value="XYLANASE_CHITIN DEACETYLASE"/>
    <property type="match status" value="1"/>
</dbReference>
<dbReference type="InterPro" id="IPR051398">
    <property type="entry name" value="Polysacch_Deacetylase"/>
</dbReference>
<dbReference type="Proteomes" id="UP000244173">
    <property type="component" value="Chromosome"/>
</dbReference>
<accession>A0A2S0PA12</accession>
<keyword evidence="4" id="KW-1185">Reference proteome</keyword>
<dbReference type="Gene3D" id="3.20.20.370">
    <property type="entry name" value="Glycoside hydrolase/deacetylase"/>
    <property type="match status" value="1"/>
</dbReference>
<evidence type="ECO:0000313" key="4">
    <source>
        <dbReference type="Proteomes" id="UP000244173"/>
    </source>
</evidence>
<dbReference type="OrthoDB" id="9816280at2"/>
<sequence>MPDSSLASNGTLPVLMYHHVNPVPGALTITPAHFAAQMHWLAEHGYSTLGSAGVEAFLAGKPVPKKSVVLTFDDGLLDNYVHAHPVLQRYGLHAVMFLVTGWNHDGPARLHAGEPSPAVVPSREDSKALIEAGNTDDIAVRWSEIERMRAAGTFEFHSHTHSHTRWDRVCASREEKTARLQEDLALSQATLHARLGEASRHLCWPQGYFDDDYLQVARQAGFRYLYTTRDTDRNRPGSDPGHLYRIGDKGKAANWIARKLWLVRHPLFGAAHYWLKQRKR</sequence>
<feature type="domain" description="NodB homology" evidence="2">
    <location>
        <begin position="66"/>
        <end position="280"/>
    </location>
</feature>
<dbReference type="STRING" id="1122240.GCA_000620105_03411"/>